<dbReference type="InterPro" id="IPR028978">
    <property type="entry name" value="Chorismate_lyase_/UTRA_dom_sf"/>
</dbReference>
<feature type="non-terminal residue" evidence="1">
    <location>
        <position position="98"/>
    </location>
</feature>
<evidence type="ECO:0000313" key="1">
    <source>
        <dbReference type="EMBL" id="SVD39732.1"/>
    </source>
</evidence>
<dbReference type="Gene3D" id="3.40.1410.10">
    <property type="entry name" value="Chorismate lyase-like"/>
    <property type="match status" value="1"/>
</dbReference>
<proteinExistence type="predicted"/>
<dbReference type="AlphaFoldDB" id="A0A382UZP9"/>
<sequence length="98" mass="10912">VSKTQSSQTQFAAELIPQLFKAQDLRPDNLEDLDFTTLSPFQRSLLVMVGLVTQFIEAYRLEPVKVLMLSQVPDQLSTGDAWLDAPAGASVVHRRVLL</sequence>
<organism evidence="1">
    <name type="scientific">marine metagenome</name>
    <dbReference type="NCBI Taxonomy" id="408172"/>
    <lineage>
        <taxon>unclassified sequences</taxon>
        <taxon>metagenomes</taxon>
        <taxon>ecological metagenomes</taxon>
    </lineage>
</organism>
<reference evidence="1" key="1">
    <citation type="submission" date="2018-05" db="EMBL/GenBank/DDBJ databases">
        <authorList>
            <person name="Lanie J.A."/>
            <person name="Ng W.-L."/>
            <person name="Kazmierczak K.M."/>
            <person name="Andrzejewski T.M."/>
            <person name="Davidsen T.M."/>
            <person name="Wayne K.J."/>
            <person name="Tettelin H."/>
            <person name="Glass J.I."/>
            <person name="Rusch D."/>
            <person name="Podicherti R."/>
            <person name="Tsui H.-C.T."/>
            <person name="Winkler M.E."/>
        </authorList>
    </citation>
    <scope>NUCLEOTIDE SEQUENCE</scope>
</reference>
<feature type="non-terminal residue" evidence="1">
    <location>
        <position position="1"/>
    </location>
</feature>
<name>A0A382UZP9_9ZZZZ</name>
<accession>A0A382UZP9</accession>
<gene>
    <name evidence="1" type="ORF">METZ01_LOCUS392586</name>
</gene>
<dbReference type="EMBL" id="UINC01148065">
    <property type="protein sequence ID" value="SVD39732.1"/>
    <property type="molecule type" value="Genomic_DNA"/>
</dbReference>
<protein>
    <submittedName>
        <fullName evidence="1">Uncharacterized protein</fullName>
    </submittedName>
</protein>